<dbReference type="InterPro" id="IPR011625">
    <property type="entry name" value="A2M_N_BRD"/>
</dbReference>
<dbReference type="InterPro" id="IPR002890">
    <property type="entry name" value="MG2"/>
</dbReference>
<feature type="disulfide bond" evidence="2">
    <location>
        <begin position="581"/>
        <end position="596"/>
    </location>
</feature>
<dbReference type="Pfam" id="PF00207">
    <property type="entry name" value="A2M"/>
    <property type="match status" value="1"/>
</dbReference>
<dbReference type="SMART" id="SM00192">
    <property type="entry name" value="LDLa"/>
    <property type="match status" value="1"/>
</dbReference>
<evidence type="ECO:0000313" key="6">
    <source>
        <dbReference type="EMBL" id="CAD7246470.1"/>
    </source>
</evidence>
<dbReference type="Gene3D" id="2.60.40.1930">
    <property type="match status" value="2"/>
</dbReference>
<feature type="domain" description="Alpha-2-macroglobulin" evidence="4">
    <location>
        <begin position="150"/>
        <end position="240"/>
    </location>
</feature>
<feature type="disulfide bond" evidence="2">
    <location>
        <begin position="569"/>
        <end position="587"/>
    </location>
</feature>
<evidence type="ECO:0000259" key="3">
    <source>
        <dbReference type="SMART" id="SM01359"/>
    </source>
</evidence>
<dbReference type="Pfam" id="PF07677">
    <property type="entry name" value="A2M_recep"/>
    <property type="match status" value="1"/>
</dbReference>
<sequence length="1422" mass="161152">MNLSYLVIAPKVVRPGSVYGVAVALTRQMVSMSLRASLLKDGTELYQASEEINPGRQVQLLLKVPFTSVAGSYRLRVEGNVHGTTGGTVFVNETALEFSPRFLTILIQTNRPVYNGGQIVRFRVVLLTMSLKPFDDPVDIYVLDPNGFILRRWPSRQTSNGVLSLRFQLPEYPAVGDWVIQAVANGQVEQKNITVEKYFQRRFEVAVELPTFFLTTDEYVTGKVLSNYTNFREAPGNLTLRVYSRDTLRTGYHHFKLPMSDLSWRISRLDGAEIRVEATVGEHFLQMIEQGFSTARIINSSIALRFLGKSPFIFKPGMPILLHSAETDILGFPSHAMRNQYIHIFSSTQLGNIGEFAIFHVRSNFYMESFHYLVFSKDILLYAATETIRDVSIPSVATLSIPISSEMAPTFTVVVYHMAVSGEVLADSVMLPVNALNRQNVLLQVNQAKDHSGRTVELILQGEIGAHFCVSGLREGSYSLQSGHELSASSILQELSSFDERNRTVQRAVFRFRNGQSDESILLPTPNYGPDANRTFALSRLVVLSDHPLPSLLDPNRNFCNESLGYLQCLMGPCYLYIQKCDGHFDCPDRSDEADCDDFMDDLRDFRLQRNNRLWRFYDAEYGDWAWTEVKSVGNEIFPVQVPKRPEVWMMSVFAVGKEKGLSIMQHPIRFHGTTPFLITAEAPKVCRQGEQVGIRVAVFNHLLIETEALVTLHHSFKYKFVHVEKGGVIPPQTSMDIYFPIVPTVKEEIQVFISGITQVGQDTETVNITVLAEGCPSRNHTSVMLDLKNRATVFQFLDIVVEESPLIKYQNWRRYIYGTPKATISIFGDVVAPAFPQIPMNVEAAFPIYHWLSADSSVYDFGSNLWTLHYLRLTNQLKLSTSKKVFEFMSVYYAAIMNYRNHNGSFSMLTSHIVQTLYAGVFQDWENFLYIDPEVISSAVEWLLDHQTLDGSFHETPEYETPLDLNMVPGRWNQNISLTAHVLITLAQTLEALPGEVRGRAANGKRQATHYLELHLSSVHDTYELAILTYALSIANSGEKELAFRKLDAIKIEQDGLIYWASEPIYLYKYKYENNRPFIQAKDPSPWDTNAVGATAYALLVYLAREGVTVIQERIVEWFQLMRKFDSAFGSTADTLVALQALTEYSFRARLRDITDMTVKFEASASNFSKSVTLGPNGLSKLQIFDLENVWGQVNVIGKGAGQAVVQLDVTWGVDWPNEIQKPLEKAFDLQVYTAYSGRNSSHMHVKACTRWVGSYAENSGVAVVQIDTPTGYKILQPDLIKYVDSQLVPKLKWAYAADEGTSFYFYSYIEIMFCWFQLNRTETCFNYTIQRWYPVANMSRYLSARAYELYAPERFNLTVVEMIDLYSLHVCAVCGSFQCPYCPTYSSAPRLVEHQPWLLSCVILLAIVNLPADDVNPSER</sequence>
<dbReference type="SUPFAM" id="SSF57424">
    <property type="entry name" value="LDL receptor-like module"/>
    <property type="match status" value="1"/>
</dbReference>
<dbReference type="Gene3D" id="4.10.400.10">
    <property type="entry name" value="Low-density Lipoprotein Receptor"/>
    <property type="match status" value="1"/>
</dbReference>
<evidence type="ECO:0000259" key="4">
    <source>
        <dbReference type="SMART" id="SM01360"/>
    </source>
</evidence>
<evidence type="ECO:0008006" key="8">
    <source>
        <dbReference type="Google" id="ProtNLM"/>
    </source>
</evidence>
<dbReference type="EMBL" id="CAJPEV010001142">
    <property type="protein sequence ID" value="CAG0890979.1"/>
    <property type="molecule type" value="Genomic_DNA"/>
</dbReference>
<dbReference type="Gene3D" id="2.60.40.2950">
    <property type="match status" value="1"/>
</dbReference>
<dbReference type="PANTHER" id="PTHR11412">
    <property type="entry name" value="MACROGLOBULIN / COMPLEMENT"/>
    <property type="match status" value="1"/>
</dbReference>
<feature type="domain" description="Alpha-macroglobulin receptor-binding" evidence="5">
    <location>
        <begin position="1261"/>
        <end position="1362"/>
    </location>
</feature>
<dbReference type="OrthoDB" id="6359008at2759"/>
<accession>A0A7R8X9D3</accession>
<dbReference type="GO" id="GO:0004866">
    <property type="term" value="F:endopeptidase inhibitor activity"/>
    <property type="evidence" value="ECO:0007669"/>
    <property type="project" value="InterPro"/>
</dbReference>
<dbReference type="SMART" id="SM01360">
    <property type="entry name" value="A2M"/>
    <property type="match status" value="2"/>
</dbReference>
<protein>
    <recommendedName>
        <fullName evidence="8">CD109 antigen</fullName>
    </recommendedName>
</protein>
<keyword evidence="7" id="KW-1185">Reference proteome</keyword>
<dbReference type="Pfam" id="PF07703">
    <property type="entry name" value="A2M_BRD"/>
    <property type="match status" value="1"/>
</dbReference>
<comment type="caution">
    <text evidence="2">Lacks conserved residue(s) required for the propagation of feature annotation.</text>
</comment>
<dbReference type="InterPro" id="IPR008930">
    <property type="entry name" value="Terpenoid_cyclase/PrenylTrfase"/>
</dbReference>
<dbReference type="SUPFAM" id="SSF49410">
    <property type="entry name" value="Alpha-macroglobulin receptor domain"/>
    <property type="match status" value="1"/>
</dbReference>
<dbReference type="InterPro" id="IPR036055">
    <property type="entry name" value="LDL_receptor-like_sf"/>
</dbReference>
<dbReference type="PROSITE" id="PS50068">
    <property type="entry name" value="LDLRA_2"/>
    <property type="match status" value="1"/>
</dbReference>
<dbReference type="GO" id="GO:0005615">
    <property type="term" value="C:extracellular space"/>
    <property type="evidence" value="ECO:0007669"/>
    <property type="project" value="InterPro"/>
</dbReference>
<dbReference type="InterPro" id="IPR002172">
    <property type="entry name" value="LDrepeatLR_classA_rpt"/>
</dbReference>
<dbReference type="InterPro" id="IPR050473">
    <property type="entry name" value="A2M/Complement_sys"/>
</dbReference>
<gene>
    <name evidence="6" type="ORF">DSTB1V02_LOCUS6320</name>
</gene>
<dbReference type="CDD" id="cd00112">
    <property type="entry name" value="LDLa"/>
    <property type="match status" value="1"/>
</dbReference>
<dbReference type="Proteomes" id="UP000677054">
    <property type="component" value="Unassembled WGS sequence"/>
</dbReference>
<reference evidence="6" key="1">
    <citation type="submission" date="2020-11" db="EMBL/GenBank/DDBJ databases">
        <authorList>
            <person name="Tran Van P."/>
        </authorList>
    </citation>
    <scope>NUCLEOTIDE SEQUENCE</scope>
</reference>
<dbReference type="SUPFAM" id="SSF48239">
    <property type="entry name" value="Terpenoid cyclases/Protein prenyltransferases"/>
    <property type="match status" value="1"/>
</dbReference>
<evidence type="ECO:0000259" key="5">
    <source>
        <dbReference type="SMART" id="SM01361"/>
    </source>
</evidence>
<dbReference type="Gene3D" id="2.60.40.690">
    <property type="entry name" value="Alpha-macroglobulin, receptor-binding domain"/>
    <property type="match status" value="1"/>
</dbReference>
<dbReference type="InterPro" id="IPR013783">
    <property type="entry name" value="Ig-like_fold"/>
</dbReference>
<feature type="domain" description="Alpha-2-macroglobulin" evidence="4">
    <location>
        <begin position="624"/>
        <end position="713"/>
    </location>
</feature>
<dbReference type="SMART" id="SM01359">
    <property type="entry name" value="A2M_N_2"/>
    <property type="match status" value="1"/>
</dbReference>
<evidence type="ECO:0000313" key="7">
    <source>
        <dbReference type="Proteomes" id="UP000677054"/>
    </source>
</evidence>
<dbReference type="Pfam" id="PF07678">
    <property type="entry name" value="TED_complement"/>
    <property type="match status" value="1"/>
</dbReference>
<dbReference type="EMBL" id="LR900659">
    <property type="protein sequence ID" value="CAD7246470.1"/>
    <property type="molecule type" value="Genomic_DNA"/>
</dbReference>
<dbReference type="InterPro" id="IPR011626">
    <property type="entry name" value="Alpha-macroglobulin_TED"/>
</dbReference>
<evidence type="ECO:0000256" key="1">
    <source>
        <dbReference type="ARBA" id="ARBA00023157"/>
    </source>
</evidence>
<dbReference type="PANTHER" id="PTHR11412:SF146">
    <property type="entry name" value="CD109 ANTIGEN"/>
    <property type="match status" value="1"/>
</dbReference>
<dbReference type="Pfam" id="PF01835">
    <property type="entry name" value="MG2"/>
    <property type="match status" value="1"/>
</dbReference>
<dbReference type="Gene3D" id="1.50.10.20">
    <property type="match status" value="1"/>
</dbReference>
<dbReference type="Gene3D" id="2.60.40.10">
    <property type="entry name" value="Immunoglobulins"/>
    <property type="match status" value="1"/>
</dbReference>
<dbReference type="InterPro" id="IPR009048">
    <property type="entry name" value="A-macroglobulin_rcpt-bd"/>
</dbReference>
<proteinExistence type="predicted"/>
<organism evidence="6">
    <name type="scientific">Darwinula stevensoni</name>
    <dbReference type="NCBI Taxonomy" id="69355"/>
    <lineage>
        <taxon>Eukaryota</taxon>
        <taxon>Metazoa</taxon>
        <taxon>Ecdysozoa</taxon>
        <taxon>Arthropoda</taxon>
        <taxon>Crustacea</taxon>
        <taxon>Oligostraca</taxon>
        <taxon>Ostracoda</taxon>
        <taxon>Podocopa</taxon>
        <taxon>Podocopida</taxon>
        <taxon>Darwinulocopina</taxon>
        <taxon>Darwinuloidea</taxon>
        <taxon>Darwinulidae</taxon>
        <taxon>Darwinula</taxon>
    </lineage>
</organism>
<name>A0A7R8X9D3_9CRUS</name>
<feature type="domain" description="Alpha-2-macroglobulin bait region" evidence="3">
    <location>
        <begin position="342"/>
        <end position="480"/>
    </location>
</feature>
<dbReference type="SMART" id="SM01361">
    <property type="entry name" value="A2M_recep"/>
    <property type="match status" value="1"/>
</dbReference>
<dbReference type="InterPro" id="IPR036595">
    <property type="entry name" value="A-macroglobulin_rcpt-bd_sf"/>
</dbReference>
<keyword evidence="1 2" id="KW-1015">Disulfide bond</keyword>
<evidence type="ECO:0000256" key="2">
    <source>
        <dbReference type="PROSITE-ProRule" id="PRU00124"/>
    </source>
</evidence>
<dbReference type="InterPro" id="IPR001599">
    <property type="entry name" value="Macroglobln_a2"/>
</dbReference>